<dbReference type="EnsemblPlants" id="OMERI11G01420.8">
    <property type="protein sequence ID" value="OMERI11G01420.8"/>
    <property type="gene ID" value="OMERI11G01420"/>
</dbReference>
<evidence type="ECO:0000313" key="1">
    <source>
        <dbReference type="EnsemblPlants" id="OMERI11G01420.8"/>
    </source>
</evidence>
<protein>
    <submittedName>
        <fullName evidence="1">Uncharacterized protein</fullName>
    </submittedName>
</protein>
<evidence type="ECO:0000313" key="2">
    <source>
        <dbReference type="Proteomes" id="UP000008021"/>
    </source>
</evidence>
<dbReference type="HOGENOM" id="CLU_2546413_0_0_1"/>
<keyword evidence="2" id="KW-1185">Reference proteome</keyword>
<accession>A0A0E0F1U6</accession>
<dbReference type="Proteomes" id="UP000008021">
    <property type="component" value="Chromosome 11"/>
</dbReference>
<proteinExistence type="predicted"/>
<dbReference type="Gramene" id="OMERI11G01420.8">
    <property type="protein sequence ID" value="OMERI11G01420.8"/>
    <property type="gene ID" value="OMERI11G01420"/>
</dbReference>
<sequence>MSADLTPSEELRHIYDPDANDLGIPSSLHISIPSPSSEAPREIVHGNGMLSHIISRTTLWRPGVYVEAGGGVTSTLAYKGGWT</sequence>
<reference evidence="1" key="2">
    <citation type="submission" date="2018-05" db="EMBL/GenBank/DDBJ databases">
        <title>OmerRS3 (Oryza meridionalis Reference Sequence Version 3).</title>
        <authorList>
            <person name="Zhang J."/>
            <person name="Kudrna D."/>
            <person name="Lee S."/>
            <person name="Talag J."/>
            <person name="Welchert J."/>
            <person name="Wing R.A."/>
        </authorList>
    </citation>
    <scope>NUCLEOTIDE SEQUENCE [LARGE SCALE GENOMIC DNA]</scope>
    <source>
        <strain evidence="1">cv. OR44</strain>
    </source>
</reference>
<dbReference type="AlphaFoldDB" id="A0A0E0F1U6"/>
<reference evidence="1" key="1">
    <citation type="submission" date="2015-04" db="UniProtKB">
        <authorList>
            <consortium name="EnsemblPlants"/>
        </authorList>
    </citation>
    <scope>IDENTIFICATION</scope>
</reference>
<name>A0A0E0F1U6_9ORYZ</name>
<organism evidence="1">
    <name type="scientific">Oryza meridionalis</name>
    <dbReference type="NCBI Taxonomy" id="40149"/>
    <lineage>
        <taxon>Eukaryota</taxon>
        <taxon>Viridiplantae</taxon>
        <taxon>Streptophyta</taxon>
        <taxon>Embryophyta</taxon>
        <taxon>Tracheophyta</taxon>
        <taxon>Spermatophyta</taxon>
        <taxon>Magnoliopsida</taxon>
        <taxon>Liliopsida</taxon>
        <taxon>Poales</taxon>
        <taxon>Poaceae</taxon>
        <taxon>BOP clade</taxon>
        <taxon>Oryzoideae</taxon>
        <taxon>Oryzeae</taxon>
        <taxon>Oryzinae</taxon>
        <taxon>Oryza</taxon>
    </lineage>
</organism>